<dbReference type="PaxDb" id="3708-A0A078H4Q1"/>
<dbReference type="Proteomes" id="UP000028999">
    <property type="component" value="Unassembled WGS sequence"/>
</dbReference>
<reference evidence="2" key="2">
    <citation type="submission" date="2014-06" db="EMBL/GenBank/DDBJ databases">
        <authorList>
            <person name="Genoscope - CEA"/>
        </authorList>
    </citation>
    <scope>NUCLEOTIDE SEQUENCE</scope>
</reference>
<dbReference type="Gramene" id="CDY32374">
    <property type="protein sequence ID" value="CDY32374"/>
    <property type="gene ID" value="GSBRNA2T00051909001"/>
</dbReference>
<accession>A0A078H4Q1</accession>
<protein>
    <submittedName>
        <fullName evidence="1">(rape) hypothetical protein</fullName>
    </submittedName>
    <submittedName>
        <fullName evidence="2">BnaA03g60600D protein</fullName>
    </submittedName>
</protein>
<reference evidence="1" key="3">
    <citation type="submission" date="2021-01" db="EMBL/GenBank/DDBJ databases">
        <authorList>
            <consortium name="Genoscope - CEA"/>
            <person name="William W."/>
        </authorList>
    </citation>
    <scope>NUCLEOTIDE SEQUENCE</scope>
</reference>
<dbReference type="EMBL" id="HG994357">
    <property type="protein sequence ID" value="CAF2133910.1"/>
    <property type="molecule type" value="Genomic_DNA"/>
</dbReference>
<gene>
    <name evidence="2" type="primary">BnaA03g60600D</name>
    <name evidence="1" type="ORF">DARMORV10_A03P67060.1</name>
    <name evidence="2" type="ORF">GSBRNA2T00051909001</name>
</gene>
<organism evidence="2 3">
    <name type="scientific">Brassica napus</name>
    <name type="common">Rape</name>
    <dbReference type="NCBI Taxonomy" id="3708"/>
    <lineage>
        <taxon>Eukaryota</taxon>
        <taxon>Viridiplantae</taxon>
        <taxon>Streptophyta</taxon>
        <taxon>Embryophyta</taxon>
        <taxon>Tracheophyta</taxon>
        <taxon>Spermatophyta</taxon>
        <taxon>Magnoliopsida</taxon>
        <taxon>eudicotyledons</taxon>
        <taxon>Gunneridae</taxon>
        <taxon>Pentapetalae</taxon>
        <taxon>rosids</taxon>
        <taxon>malvids</taxon>
        <taxon>Brassicales</taxon>
        <taxon>Brassicaceae</taxon>
        <taxon>Brassiceae</taxon>
        <taxon>Brassica</taxon>
    </lineage>
</organism>
<keyword evidence="3" id="KW-1185">Reference proteome</keyword>
<sequence length="39" mass="4045">MGMLCTQASVIYGPNISLIVGGQDVATVNHITLTTVVAR</sequence>
<dbReference type="EMBL" id="LK032293">
    <property type="protein sequence ID" value="CDY32374.1"/>
    <property type="molecule type" value="Genomic_DNA"/>
</dbReference>
<evidence type="ECO:0000313" key="2">
    <source>
        <dbReference type="EMBL" id="CDY32374.1"/>
    </source>
</evidence>
<name>A0A078H4Q1_BRANA</name>
<reference evidence="2 3" key="1">
    <citation type="journal article" date="2014" name="Science">
        <title>Plant genetics. Early allopolyploid evolution in the post-Neolithic Brassica napus oilseed genome.</title>
        <authorList>
            <person name="Chalhoub B."/>
            <person name="Denoeud F."/>
            <person name="Liu S."/>
            <person name="Parkin I.A."/>
            <person name="Tang H."/>
            <person name="Wang X."/>
            <person name="Chiquet J."/>
            <person name="Belcram H."/>
            <person name="Tong C."/>
            <person name="Samans B."/>
            <person name="Correa M."/>
            <person name="Da Silva C."/>
            <person name="Just J."/>
            <person name="Falentin C."/>
            <person name="Koh C.S."/>
            <person name="Le Clainche I."/>
            <person name="Bernard M."/>
            <person name="Bento P."/>
            <person name="Noel B."/>
            <person name="Labadie K."/>
            <person name="Alberti A."/>
            <person name="Charles M."/>
            <person name="Arnaud D."/>
            <person name="Guo H."/>
            <person name="Daviaud C."/>
            <person name="Alamery S."/>
            <person name="Jabbari K."/>
            <person name="Zhao M."/>
            <person name="Edger P.P."/>
            <person name="Chelaifa H."/>
            <person name="Tack D."/>
            <person name="Lassalle G."/>
            <person name="Mestiri I."/>
            <person name="Schnel N."/>
            <person name="Le Paslier M.C."/>
            <person name="Fan G."/>
            <person name="Renault V."/>
            <person name="Bayer P.E."/>
            <person name="Golicz A.A."/>
            <person name="Manoli S."/>
            <person name="Lee T.H."/>
            <person name="Thi V.H."/>
            <person name="Chalabi S."/>
            <person name="Hu Q."/>
            <person name="Fan C."/>
            <person name="Tollenaere R."/>
            <person name="Lu Y."/>
            <person name="Battail C."/>
            <person name="Shen J."/>
            <person name="Sidebottom C.H."/>
            <person name="Wang X."/>
            <person name="Canaguier A."/>
            <person name="Chauveau A."/>
            <person name="Berard A."/>
            <person name="Deniot G."/>
            <person name="Guan M."/>
            <person name="Liu Z."/>
            <person name="Sun F."/>
            <person name="Lim Y.P."/>
            <person name="Lyons E."/>
            <person name="Town C.D."/>
            <person name="Bancroft I."/>
            <person name="Wang X."/>
            <person name="Meng J."/>
            <person name="Ma J."/>
            <person name="Pires J.C."/>
            <person name="King G.J."/>
            <person name="Brunel D."/>
            <person name="Delourme R."/>
            <person name="Renard M."/>
            <person name="Aury J.M."/>
            <person name="Adams K.L."/>
            <person name="Batley J."/>
            <person name="Snowdon R.J."/>
            <person name="Tost J."/>
            <person name="Edwards D."/>
            <person name="Zhou Y."/>
            <person name="Hua W."/>
            <person name="Sharpe A.G."/>
            <person name="Paterson A.H."/>
            <person name="Guan C."/>
            <person name="Wincker P."/>
        </authorList>
    </citation>
    <scope>NUCLEOTIDE SEQUENCE [LARGE SCALE GENOMIC DNA]</scope>
    <source>
        <strain evidence="3">cv. Darmor-bzh</strain>
    </source>
</reference>
<proteinExistence type="predicted"/>
<evidence type="ECO:0000313" key="3">
    <source>
        <dbReference type="Proteomes" id="UP000028999"/>
    </source>
</evidence>
<evidence type="ECO:0000313" key="1">
    <source>
        <dbReference type="EMBL" id="CAF2133910.1"/>
    </source>
</evidence>
<dbReference type="Proteomes" id="UP001295469">
    <property type="component" value="Chromosome A03"/>
</dbReference>
<dbReference type="AlphaFoldDB" id="A0A078H4Q1"/>